<organism evidence="7 8">
    <name type="scientific">Capsaspora owczarzaki (strain ATCC 30864)</name>
    <dbReference type="NCBI Taxonomy" id="595528"/>
    <lineage>
        <taxon>Eukaryota</taxon>
        <taxon>Filasterea</taxon>
        <taxon>Capsaspora</taxon>
    </lineage>
</organism>
<evidence type="ECO:0000256" key="1">
    <source>
        <dbReference type="ARBA" id="ARBA00022723"/>
    </source>
</evidence>
<dbReference type="Gene3D" id="3.30.40.10">
    <property type="entry name" value="Zinc/RING finger domain, C3HC4 (zinc finger)"/>
    <property type="match status" value="1"/>
</dbReference>
<dbReference type="InterPro" id="IPR000306">
    <property type="entry name" value="Znf_FYVE"/>
</dbReference>
<evidence type="ECO:0000256" key="5">
    <source>
        <dbReference type="SAM" id="MobiDB-lite"/>
    </source>
</evidence>
<dbReference type="Proteomes" id="UP000008743">
    <property type="component" value="Unassembled WGS sequence"/>
</dbReference>
<proteinExistence type="predicted"/>
<accession>E9CCD0</accession>
<evidence type="ECO:0000259" key="6">
    <source>
        <dbReference type="PROSITE" id="PS50178"/>
    </source>
</evidence>
<dbReference type="SMART" id="SM00064">
    <property type="entry name" value="FYVE"/>
    <property type="match status" value="1"/>
</dbReference>
<name>E9CCD0_CAPO3</name>
<keyword evidence="2 4" id="KW-0863">Zinc-finger</keyword>
<keyword evidence="3" id="KW-0862">Zinc</keyword>
<dbReference type="AlphaFoldDB" id="E9CCD0"/>
<dbReference type="InterPro" id="IPR014752">
    <property type="entry name" value="Arrestin-like_C"/>
</dbReference>
<evidence type="ECO:0000313" key="8">
    <source>
        <dbReference type="Proteomes" id="UP000008743"/>
    </source>
</evidence>
<dbReference type="SUPFAM" id="SSF57903">
    <property type="entry name" value="FYVE/PHD zinc finger"/>
    <property type="match status" value="1"/>
</dbReference>
<dbReference type="Gene3D" id="2.60.40.640">
    <property type="match status" value="1"/>
</dbReference>
<dbReference type="RefSeq" id="XP_004346443.1">
    <property type="nucleotide sequence ID" value="XM_004346393.2"/>
</dbReference>
<dbReference type="CDD" id="cd00065">
    <property type="entry name" value="FYVE_like_SF"/>
    <property type="match status" value="1"/>
</dbReference>
<dbReference type="InterPro" id="IPR011011">
    <property type="entry name" value="Znf_FYVE_PHD"/>
</dbReference>
<gene>
    <name evidence="7" type="ORF">CAOG_005770</name>
</gene>
<keyword evidence="1" id="KW-0479">Metal-binding</keyword>
<dbReference type="InterPro" id="IPR017455">
    <property type="entry name" value="Znf_FYVE-rel"/>
</dbReference>
<dbReference type="eggNOG" id="KOG1818">
    <property type="taxonomic scope" value="Eukaryota"/>
</dbReference>
<feature type="region of interest" description="Disordered" evidence="5">
    <location>
        <begin position="433"/>
        <end position="596"/>
    </location>
</feature>
<sequence length="596" mass="64604">MLKLINKLTGDSSRAPPVQLSVELDQPTVFAGDVLRGRVLLSCEQPVPCKGLIKVKINGLLFIHSDPLDGVQDVFDVASKAFARTKSELLKATLTISAATAADPASVTPAGCTIKPGAYAFPFEYQVDRNQAATVKVNFKYGDYNVLTSYRITARLEDYKGTVPKFAVPFCVMPKAPESVVPSVAAQKSTFIGFAKLIPFFQKATVDKSTVFPGEAVVLKLEANSLSTDEVSLSMNLRCAGKSTAHNMVTSKDVVTQKFDSIAPLFFGVRYLSLTIPLDAASSVDTPSLTLSYKLLLVFESISLRKVTLEVPITVVPPQPLVCSVPVLAPGALPPPDVIHRPPFQPRASTGNCGKCSTSFGLLTHRHSCRYCMRVYCDKCLTYRASVPARGFEMAVRLCSDCTKHAGQGEPFEQVINRPSWIGVASLTPPVNDVLPPSSSMRLPASQPYLPPQHYPGQQQPGYPPQQPYPPQQGYPQHPYPPPQQQPYPAPQQQETQLPYPAPQQQQAQAPYPQYLPPQHFAAQPPPYPAPGLSQQAPNGTYGYAPAAQSEPQRAPPAAPGAGLPQYQLQPMAPQAWQQPPTKPPTYEQTQAAPKA</sequence>
<evidence type="ECO:0000256" key="4">
    <source>
        <dbReference type="PROSITE-ProRule" id="PRU00091"/>
    </source>
</evidence>
<dbReference type="PANTHER" id="PTHR39490:SF8">
    <property type="entry name" value="ZINC FINGER FYVE DOMAIN-CONTAINING PROTEIN 21"/>
    <property type="match status" value="1"/>
</dbReference>
<protein>
    <recommendedName>
        <fullName evidence="6">FYVE-type domain-containing protein</fullName>
    </recommendedName>
</protein>
<dbReference type="Pfam" id="PF01363">
    <property type="entry name" value="FYVE"/>
    <property type="match status" value="1"/>
</dbReference>
<dbReference type="PROSITE" id="PS50178">
    <property type="entry name" value="ZF_FYVE"/>
    <property type="match status" value="1"/>
</dbReference>
<feature type="compositionally biased region" description="Low complexity" evidence="5">
    <location>
        <begin position="560"/>
        <end position="580"/>
    </location>
</feature>
<dbReference type="EMBL" id="KE346368">
    <property type="protein sequence ID" value="KJE95308.1"/>
    <property type="molecule type" value="Genomic_DNA"/>
</dbReference>
<dbReference type="InParanoid" id="E9CCD0"/>
<dbReference type="PANTHER" id="PTHR39490">
    <property type="entry name" value="ARRESTIN DOMAIN-CONTAINING PROTEIN D"/>
    <property type="match status" value="1"/>
</dbReference>
<dbReference type="InterPro" id="IPR052113">
    <property type="entry name" value="FYVE-type_Zinc_Finger"/>
</dbReference>
<dbReference type="PhylomeDB" id="E9CCD0"/>
<feature type="compositionally biased region" description="Low complexity" evidence="5">
    <location>
        <begin position="491"/>
        <end position="519"/>
    </location>
</feature>
<evidence type="ECO:0000313" key="7">
    <source>
        <dbReference type="EMBL" id="KJE95308.1"/>
    </source>
</evidence>
<feature type="compositionally biased region" description="Polar residues" evidence="5">
    <location>
        <begin position="587"/>
        <end position="596"/>
    </location>
</feature>
<evidence type="ECO:0000256" key="3">
    <source>
        <dbReference type="ARBA" id="ARBA00022833"/>
    </source>
</evidence>
<feature type="compositionally biased region" description="Pro residues" evidence="5">
    <location>
        <begin position="462"/>
        <end position="490"/>
    </location>
</feature>
<feature type="domain" description="FYVE-type" evidence="6">
    <location>
        <begin position="347"/>
        <end position="407"/>
    </location>
</feature>
<dbReference type="GO" id="GO:0008270">
    <property type="term" value="F:zinc ion binding"/>
    <property type="evidence" value="ECO:0007669"/>
    <property type="project" value="UniProtKB-KW"/>
</dbReference>
<keyword evidence="8" id="KW-1185">Reference proteome</keyword>
<evidence type="ECO:0000256" key="2">
    <source>
        <dbReference type="ARBA" id="ARBA00022771"/>
    </source>
</evidence>
<dbReference type="InterPro" id="IPR013083">
    <property type="entry name" value="Znf_RING/FYVE/PHD"/>
</dbReference>
<reference evidence="8" key="1">
    <citation type="submission" date="2011-02" db="EMBL/GenBank/DDBJ databases">
        <title>The Genome Sequence of Capsaspora owczarzaki ATCC 30864.</title>
        <authorList>
            <person name="Russ C."/>
            <person name="Cuomo C."/>
            <person name="Burger G."/>
            <person name="Gray M.W."/>
            <person name="Holland P.W.H."/>
            <person name="King N."/>
            <person name="Lang F.B.F."/>
            <person name="Roger A.J."/>
            <person name="Ruiz-Trillo I."/>
            <person name="Young S.K."/>
            <person name="Zeng Q."/>
            <person name="Gargeya S."/>
            <person name="Alvarado L."/>
            <person name="Berlin A."/>
            <person name="Chapman S.B."/>
            <person name="Chen Z."/>
            <person name="Freedman E."/>
            <person name="Gellesch M."/>
            <person name="Goldberg J."/>
            <person name="Griggs A."/>
            <person name="Gujja S."/>
            <person name="Heilman E."/>
            <person name="Heiman D."/>
            <person name="Howarth C."/>
            <person name="Mehta T."/>
            <person name="Neiman D."/>
            <person name="Pearson M."/>
            <person name="Roberts A."/>
            <person name="Saif S."/>
            <person name="Shea T."/>
            <person name="Shenoy N."/>
            <person name="Sisk P."/>
            <person name="Stolte C."/>
            <person name="Sykes S."/>
            <person name="White J."/>
            <person name="Yandava C."/>
            <person name="Haas B."/>
            <person name="Nusbaum C."/>
            <person name="Birren B."/>
        </authorList>
    </citation>
    <scope>NUCLEOTIDE SEQUENCE</scope>
    <source>
        <strain evidence="8">ATCC 30864</strain>
    </source>
</reference>
<dbReference type="RefSeq" id="XP_011270540.1">
    <property type="nucleotide sequence ID" value="XM_011272238.1"/>
</dbReference>
<dbReference type="OrthoDB" id="957735at2759"/>